<accession>A0A9P6HL76</accession>
<dbReference type="EMBL" id="WIUZ02000003">
    <property type="protein sequence ID" value="KAF9789336.1"/>
    <property type="molecule type" value="Genomic_DNA"/>
</dbReference>
<dbReference type="Proteomes" id="UP000736335">
    <property type="component" value="Unassembled WGS sequence"/>
</dbReference>
<keyword evidence="2" id="KW-1185">Reference proteome</keyword>
<name>A0A9P6HL76_9AGAM</name>
<reference evidence="1" key="2">
    <citation type="submission" date="2020-11" db="EMBL/GenBank/DDBJ databases">
        <authorList>
            <consortium name="DOE Joint Genome Institute"/>
            <person name="Kuo A."/>
            <person name="Miyauchi S."/>
            <person name="Kiss E."/>
            <person name="Drula E."/>
            <person name="Kohler A."/>
            <person name="Sanchez-Garcia M."/>
            <person name="Andreopoulos B."/>
            <person name="Barry K.W."/>
            <person name="Bonito G."/>
            <person name="Buee M."/>
            <person name="Carver A."/>
            <person name="Chen C."/>
            <person name="Cichocki N."/>
            <person name="Clum A."/>
            <person name="Culley D."/>
            <person name="Crous P.W."/>
            <person name="Fauchery L."/>
            <person name="Girlanda M."/>
            <person name="Hayes R."/>
            <person name="Keri Z."/>
            <person name="Labutti K."/>
            <person name="Lipzen A."/>
            <person name="Lombard V."/>
            <person name="Magnuson J."/>
            <person name="Maillard F."/>
            <person name="Morin E."/>
            <person name="Murat C."/>
            <person name="Nolan M."/>
            <person name="Ohm R."/>
            <person name="Pangilinan J."/>
            <person name="Pereira M."/>
            <person name="Perotto S."/>
            <person name="Peter M."/>
            <person name="Riley R."/>
            <person name="Sitrit Y."/>
            <person name="Stielow B."/>
            <person name="Szollosi G."/>
            <person name="Zifcakova L."/>
            <person name="Stursova M."/>
            <person name="Spatafora J.W."/>
            <person name="Tedersoo L."/>
            <person name="Vaario L.-M."/>
            <person name="Yamada A."/>
            <person name="Yan M."/>
            <person name="Wang P."/>
            <person name="Xu J."/>
            <person name="Bruns T."/>
            <person name="Baldrian P."/>
            <person name="Vilgalys R."/>
            <person name="Henrissat B."/>
            <person name="Grigoriev I.V."/>
            <person name="Hibbett D."/>
            <person name="Nagy L.G."/>
            <person name="Martin F.M."/>
        </authorList>
    </citation>
    <scope>NUCLEOTIDE SEQUENCE</scope>
    <source>
        <strain evidence="1">UH-Tt-Lm1</strain>
    </source>
</reference>
<gene>
    <name evidence="1" type="ORF">BJ322DRAFT_1018018</name>
</gene>
<dbReference type="AlphaFoldDB" id="A0A9P6HL76"/>
<reference evidence="1" key="1">
    <citation type="journal article" date="2020" name="Nat. Commun.">
        <title>Large-scale genome sequencing of mycorrhizal fungi provides insights into the early evolution of symbiotic traits.</title>
        <authorList>
            <person name="Miyauchi S."/>
            <person name="Kiss E."/>
            <person name="Kuo A."/>
            <person name="Drula E."/>
            <person name="Kohler A."/>
            <person name="Sanchez-Garcia M."/>
            <person name="Morin E."/>
            <person name="Andreopoulos B."/>
            <person name="Barry K.W."/>
            <person name="Bonito G."/>
            <person name="Buee M."/>
            <person name="Carver A."/>
            <person name="Chen C."/>
            <person name="Cichocki N."/>
            <person name="Clum A."/>
            <person name="Culley D."/>
            <person name="Crous P.W."/>
            <person name="Fauchery L."/>
            <person name="Girlanda M."/>
            <person name="Hayes R.D."/>
            <person name="Keri Z."/>
            <person name="LaButti K."/>
            <person name="Lipzen A."/>
            <person name="Lombard V."/>
            <person name="Magnuson J."/>
            <person name="Maillard F."/>
            <person name="Murat C."/>
            <person name="Nolan M."/>
            <person name="Ohm R.A."/>
            <person name="Pangilinan J."/>
            <person name="Pereira M.F."/>
            <person name="Perotto S."/>
            <person name="Peter M."/>
            <person name="Pfister S."/>
            <person name="Riley R."/>
            <person name="Sitrit Y."/>
            <person name="Stielow J.B."/>
            <person name="Szollosi G."/>
            <person name="Zifcakova L."/>
            <person name="Stursova M."/>
            <person name="Spatafora J.W."/>
            <person name="Tedersoo L."/>
            <person name="Vaario L.M."/>
            <person name="Yamada A."/>
            <person name="Yan M."/>
            <person name="Wang P."/>
            <person name="Xu J."/>
            <person name="Bruns T."/>
            <person name="Baldrian P."/>
            <person name="Vilgalys R."/>
            <person name="Dunand C."/>
            <person name="Henrissat B."/>
            <person name="Grigoriev I.V."/>
            <person name="Hibbett D."/>
            <person name="Nagy L.G."/>
            <person name="Martin F.M."/>
        </authorList>
    </citation>
    <scope>NUCLEOTIDE SEQUENCE</scope>
    <source>
        <strain evidence="1">UH-Tt-Lm1</strain>
    </source>
</reference>
<sequence>MPTVGTMGGICFRKLVSSWSCKDQCRWVGAMVEKCVDTLECIKFVGMYLGEASINLFEVIRLKEVMFGLDEIEDVCPTVALKTITSKHTQFKNVTYTTEQEEKETLEYIGSLLPEMMKRGILGTVDAVLDNQQLKHHQQAMLQIIMTLDFPEILRTEPNVRFMLRSQGVRFTFGLGMGLLNMFERVRMRPNPLDVP</sequence>
<evidence type="ECO:0000313" key="1">
    <source>
        <dbReference type="EMBL" id="KAF9789336.1"/>
    </source>
</evidence>
<organism evidence="1 2">
    <name type="scientific">Thelephora terrestris</name>
    <dbReference type="NCBI Taxonomy" id="56493"/>
    <lineage>
        <taxon>Eukaryota</taxon>
        <taxon>Fungi</taxon>
        <taxon>Dikarya</taxon>
        <taxon>Basidiomycota</taxon>
        <taxon>Agaricomycotina</taxon>
        <taxon>Agaricomycetes</taxon>
        <taxon>Thelephorales</taxon>
        <taxon>Thelephoraceae</taxon>
        <taxon>Thelephora</taxon>
    </lineage>
</organism>
<protein>
    <submittedName>
        <fullName evidence="1">Uncharacterized protein</fullName>
    </submittedName>
</protein>
<comment type="caution">
    <text evidence="1">The sequence shown here is derived from an EMBL/GenBank/DDBJ whole genome shotgun (WGS) entry which is preliminary data.</text>
</comment>
<proteinExistence type="predicted"/>
<evidence type="ECO:0000313" key="2">
    <source>
        <dbReference type="Proteomes" id="UP000736335"/>
    </source>
</evidence>